<dbReference type="EMBL" id="JABFAA010000009">
    <property type="protein sequence ID" value="MBA0692250.1"/>
    <property type="molecule type" value="Genomic_DNA"/>
</dbReference>
<reference evidence="7 8" key="1">
    <citation type="journal article" date="2019" name="Genome Biol. Evol.">
        <title>Insights into the evolution of the New World diploid cottons (Gossypium, subgenus Houzingenia) based on genome sequencing.</title>
        <authorList>
            <person name="Grover C.E."/>
            <person name="Arick M.A. 2nd"/>
            <person name="Thrash A."/>
            <person name="Conover J.L."/>
            <person name="Sanders W.S."/>
            <person name="Peterson D.G."/>
            <person name="Frelichowski J.E."/>
            <person name="Scheffler J.A."/>
            <person name="Scheffler B.E."/>
            <person name="Wendel J.F."/>
        </authorList>
    </citation>
    <scope>NUCLEOTIDE SEQUENCE [LARGE SCALE GENOMIC DNA]</scope>
    <source>
        <strain evidence="7">185</strain>
        <tissue evidence="7">Leaf</tissue>
    </source>
</reference>
<keyword evidence="3 6" id="KW-0812">Transmembrane</keyword>
<proteinExistence type="inferred from homology"/>
<dbReference type="GO" id="GO:0022857">
    <property type="term" value="F:transmembrane transporter activity"/>
    <property type="evidence" value="ECO:0007669"/>
    <property type="project" value="InterPro"/>
</dbReference>
<keyword evidence="4 6" id="KW-1133">Transmembrane helix</keyword>
<feature type="non-terminal residue" evidence="7">
    <location>
        <position position="251"/>
    </location>
</feature>
<comment type="subcellular location">
    <subcellularLocation>
        <location evidence="1">Membrane</location>
        <topology evidence="1">Multi-pass membrane protein</topology>
    </subcellularLocation>
</comment>
<dbReference type="AlphaFoldDB" id="A0A7J8XYW1"/>
<feature type="transmembrane region" description="Helical" evidence="6">
    <location>
        <begin position="149"/>
        <end position="168"/>
    </location>
</feature>
<comment type="similarity">
    <text evidence="2">Belongs to the major facilitator superfamily. Proton-dependent oligopeptide transporter (POT/PTR) (TC 2.A.17) family.</text>
</comment>
<feature type="transmembrane region" description="Helical" evidence="6">
    <location>
        <begin position="188"/>
        <end position="214"/>
    </location>
</feature>
<keyword evidence="5 6" id="KW-0472">Membrane</keyword>
<dbReference type="InterPro" id="IPR000109">
    <property type="entry name" value="POT_fam"/>
</dbReference>
<dbReference type="Gene3D" id="1.20.1250.20">
    <property type="entry name" value="MFS general substrate transporter like domains"/>
    <property type="match status" value="1"/>
</dbReference>
<evidence type="ECO:0000256" key="4">
    <source>
        <dbReference type="ARBA" id="ARBA00022989"/>
    </source>
</evidence>
<evidence type="ECO:0000313" key="8">
    <source>
        <dbReference type="Proteomes" id="UP000593577"/>
    </source>
</evidence>
<feature type="transmembrane region" description="Helical" evidence="6">
    <location>
        <begin position="27"/>
        <end position="50"/>
    </location>
</feature>
<dbReference type="GO" id="GO:0016020">
    <property type="term" value="C:membrane"/>
    <property type="evidence" value="ECO:0007669"/>
    <property type="project" value="UniProtKB-SubCell"/>
</dbReference>
<sequence length="251" mass="28359">MNKQMRRLFGVNISIILNHISEDNLSWVLGFGILCIIMVVALVVALIVFLCGTTTYRYNVKRFLNKALLASNDSKEHGKVCSIKEVEEAKAVLRLVPIWATCLVYAIVLVQSSTFFMKQCATMDRSITVIRTWTRKSTRMTMLQRIRTGMFLSSISMILAALVEMKRLKTIQEYGLVDKSEVTVPMSVWWLVLQYVVIGLSEMLTMVGLQEFFYDQVPNKLRSIGLALYLSIFGVGSFLSGFLISAIDKAT</sequence>
<evidence type="ECO:0000256" key="5">
    <source>
        <dbReference type="ARBA" id="ARBA00023136"/>
    </source>
</evidence>
<feature type="transmembrane region" description="Helical" evidence="6">
    <location>
        <begin position="226"/>
        <end position="247"/>
    </location>
</feature>
<protein>
    <submittedName>
        <fullName evidence="7">Uncharacterized protein</fullName>
    </submittedName>
</protein>
<evidence type="ECO:0000256" key="2">
    <source>
        <dbReference type="ARBA" id="ARBA00005982"/>
    </source>
</evidence>
<comment type="caution">
    <text evidence="7">The sequence shown here is derived from an EMBL/GenBank/DDBJ whole genome shotgun (WGS) entry which is preliminary data.</text>
</comment>
<name>A0A7J8XYW1_GOSAI</name>
<evidence type="ECO:0000256" key="3">
    <source>
        <dbReference type="ARBA" id="ARBA00022692"/>
    </source>
</evidence>
<dbReference type="SUPFAM" id="SSF103473">
    <property type="entry name" value="MFS general substrate transporter"/>
    <property type="match status" value="1"/>
</dbReference>
<organism evidence="7 8">
    <name type="scientific">Gossypium aridum</name>
    <name type="common">American cotton</name>
    <name type="synonym">Erioxylum aridum</name>
    <dbReference type="NCBI Taxonomy" id="34290"/>
    <lineage>
        <taxon>Eukaryota</taxon>
        <taxon>Viridiplantae</taxon>
        <taxon>Streptophyta</taxon>
        <taxon>Embryophyta</taxon>
        <taxon>Tracheophyta</taxon>
        <taxon>Spermatophyta</taxon>
        <taxon>Magnoliopsida</taxon>
        <taxon>eudicotyledons</taxon>
        <taxon>Gunneridae</taxon>
        <taxon>Pentapetalae</taxon>
        <taxon>rosids</taxon>
        <taxon>malvids</taxon>
        <taxon>Malvales</taxon>
        <taxon>Malvaceae</taxon>
        <taxon>Malvoideae</taxon>
        <taxon>Gossypium</taxon>
    </lineage>
</organism>
<evidence type="ECO:0000256" key="6">
    <source>
        <dbReference type="SAM" id="Phobius"/>
    </source>
</evidence>
<feature type="transmembrane region" description="Helical" evidence="6">
    <location>
        <begin position="96"/>
        <end position="117"/>
    </location>
</feature>
<dbReference type="InterPro" id="IPR036259">
    <property type="entry name" value="MFS_trans_sf"/>
</dbReference>
<keyword evidence="8" id="KW-1185">Reference proteome</keyword>
<gene>
    <name evidence="7" type="ORF">Goari_009824</name>
</gene>
<evidence type="ECO:0000313" key="7">
    <source>
        <dbReference type="EMBL" id="MBA0692250.1"/>
    </source>
</evidence>
<dbReference type="PANTHER" id="PTHR11654">
    <property type="entry name" value="OLIGOPEPTIDE TRANSPORTER-RELATED"/>
    <property type="match status" value="1"/>
</dbReference>
<accession>A0A7J8XYW1</accession>
<evidence type="ECO:0000256" key="1">
    <source>
        <dbReference type="ARBA" id="ARBA00004141"/>
    </source>
</evidence>
<dbReference type="Pfam" id="PF00854">
    <property type="entry name" value="PTR2"/>
    <property type="match status" value="2"/>
</dbReference>
<dbReference type="Proteomes" id="UP000593577">
    <property type="component" value="Unassembled WGS sequence"/>
</dbReference>